<reference evidence="3" key="2">
    <citation type="submission" date="2023-07" db="EMBL/GenBank/DDBJ databases">
        <title>Myceligenerans salitolerans sp. nov., a halotolerant actinomycete isolated from a salt lake in Xinjiang, China.</title>
        <authorList>
            <person name="Guan T."/>
        </authorList>
    </citation>
    <scope>NUCLEOTIDE SEQUENCE [LARGE SCALE GENOMIC DNA]</scope>
    <source>
        <strain evidence="3">XHU 5031</strain>
    </source>
</reference>
<gene>
    <name evidence="2" type="ORF">J0911_09035</name>
</gene>
<evidence type="ECO:0000313" key="3">
    <source>
        <dbReference type="Proteomes" id="UP000664617"/>
    </source>
</evidence>
<organism evidence="2 3">
    <name type="scientific">Myceligenerans salitolerans</name>
    <dbReference type="NCBI Taxonomy" id="1230528"/>
    <lineage>
        <taxon>Bacteria</taxon>
        <taxon>Bacillati</taxon>
        <taxon>Actinomycetota</taxon>
        <taxon>Actinomycetes</taxon>
        <taxon>Micrococcales</taxon>
        <taxon>Promicromonosporaceae</taxon>
        <taxon>Myceligenerans</taxon>
    </lineage>
</organism>
<dbReference type="EMBL" id="JAFMPK010000035">
    <property type="protein sequence ID" value="MBO0609175.1"/>
    <property type="molecule type" value="Genomic_DNA"/>
</dbReference>
<keyword evidence="3" id="KW-1185">Reference proteome</keyword>
<feature type="region of interest" description="Disordered" evidence="1">
    <location>
        <begin position="326"/>
        <end position="354"/>
    </location>
</feature>
<reference evidence="2 3" key="1">
    <citation type="submission" date="2021-03" db="EMBL/GenBank/DDBJ databases">
        <authorList>
            <person name="Xin L."/>
        </authorList>
    </citation>
    <scope>NUCLEOTIDE SEQUENCE [LARGE SCALE GENOMIC DNA]</scope>
    <source>
        <strain evidence="2 3">XHU 5031</strain>
    </source>
</reference>
<dbReference type="RefSeq" id="WP_207275140.1">
    <property type="nucleotide sequence ID" value="NZ_JAFMPK010000035.1"/>
</dbReference>
<name>A0ABS3I834_9MICO</name>
<comment type="caution">
    <text evidence="2">The sequence shown here is derived from an EMBL/GenBank/DDBJ whole genome shotgun (WGS) entry which is preliminary data.</text>
</comment>
<evidence type="ECO:0000313" key="2">
    <source>
        <dbReference type="EMBL" id="MBO0609175.1"/>
    </source>
</evidence>
<feature type="compositionally biased region" description="Basic residues" evidence="1">
    <location>
        <begin position="326"/>
        <end position="342"/>
    </location>
</feature>
<dbReference type="Proteomes" id="UP000664617">
    <property type="component" value="Unassembled WGS sequence"/>
</dbReference>
<sequence length="379" mass="41905">MARDLRGRLRKEGVLYPGRQTNHIRPAGWLVGLPVPFTPDPGPRREWWESVRDEIEGAGDKRVLFSDERICWADIDGARRVVEGLGQPAHGVLVVRNLASYSPSVWQQNLKGGALESLDEHLREVFSKPDLSKMSPPFHRRDGRGLVERWTEVLGPENLTVIVLEKEHPDRLLSTFEQMLGLPETMLTGASAAKGSNRGLSTTEAALLMALNRRVLEEWRASRNQQRDLIFRGAAARLVGARKPGPDEERVGMPQWAVEAAAEAGGKFAESIRAAGVRVIGDLGELTRMGPSSEKDPTVLPEMIPSDIALEALSGMFAAASGWNWKHTKRWPPRPASAKKRPQPPADPETVLQTVPTKTLASVLARRVAQRAQRVVGRR</sequence>
<accession>A0ABS3I834</accession>
<proteinExistence type="predicted"/>
<protein>
    <submittedName>
        <fullName evidence="2">Uncharacterized protein</fullName>
    </submittedName>
</protein>
<evidence type="ECO:0000256" key="1">
    <source>
        <dbReference type="SAM" id="MobiDB-lite"/>
    </source>
</evidence>